<dbReference type="InterPro" id="IPR020443">
    <property type="entry name" value="IL-10/19/20/24/26"/>
</dbReference>
<dbReference type="Pfam" id="PF00726">
    <property type="entry name" value="IL10"/>
    <property type="match status" value="1"/>
</dbReference>
<keyword evidence="6" id="KW-1015">Disulfide bond</keyword>
<gene>
    <name evidence="8" type="primary">IL-10</name>
</gene>
<evidence type="ECO:0000256" key="1">
    <source>
        <dbReference type="ARBA" id="ARBA00004613"/>
    </source>
</evidence>
<comment type="similarity">
    <text evidence="2 7">Belongs to the IL-10 family.</text>
</comment>
<dbReference type="InterPro" id="IPR009079">
    <property type="entry name" value="4_helix_cytokine-like_core"/>
</dbReference>
<feature type="chain" id="PRO_5035486808" description="Interleukin family protein" evidence="7">
    <location>
        <begin position="23"/>
        <end position="155"/>
    </location>
</feature>
<dbReference type="SMART" id="SM00188">
    <property type="entry name" value="IL10"/>
    <property type="match status" value="1"/>
</dbReference>
<evidence type="ECO:0000256" key="6">
    <source>
        <dbReference type="ARBA" id="ARBA00023157"/>
    </source>
</evidence>
<sequence length="155" mass="18034">MNFSGLILSAVLVLLLSLTAQCRKTNCKSECCTFAEGFPARLKELRSSYKEILKFYESNDDHEALIDGTVKHNINGPYRCHILDEILRFYLDRVLPTAVKNHADIKTPIDSIGNIFQSLRRYMRKCRKHFSCHKHFEITSFKDSYEKVLQRMEGI</sequence>
<protein>
    <recommendedName>
        <fullName evidence="7">Interleukin family protein</fullName>
    </recommendedName>
</protein>
<dbReference type="AlphaFoldDB" id="A0A8K1P8U1"/>
<keyword evidence="3 7" id="KW-0202">Cytokine</keyword>
<evidence type="ECO:0000256" key="7">
    <source>
        <dbReference type="RuleBase" id="RU368043"/>
    </source>
</evidence>
<name>A0A8K1P8U1_MISAN</name>
<comment type="function">
    <text evidence="7">Immune regulatory cytokine.</text>
</comment>
<dbReference type="GO" id="GO:0005615">
    <property type="term" value="C:extracellular space"/>
    <property type="evidence" value="ECO:0007669"/>
    <property type="project" value="UniProtKB-UniRule"/>
</dbReference>
<evidence type="ECO:0000313" key="8">
    <source>
        <dbReference type="EMBL" id="UDM55067.1"/>
    </source>
</evidence>
<dbReference type="GO" id="GO:0005125">
    <property type="term" value="F:cytokine activity"/>
    <property type="evidence" value="ECO:0007669"/>
    <property type="project" value="UniProtKB-UniRule"/>
</dbReference>
<dbReference type="Gene3D" id="1.20.1250.10">
    <property type="match status" value="1"/>
</dbReference>
<comment type="subcellular location">
    <subcellularLocation>
        <location evidence="1 7">Secreted</location>
    </subcellularLocation>
</comment>
<dbReference type="PANTHER" id="PTHR48482">
    <property type="entry name" value="INTERLEUKIN-19-RELATED"/>
    <property type="match status" value="1"/>
</dbReference>
<dbReference type="EMBL" id="MT827020">
    <property type="protein sequence ID" value="UDM55067.1"/>
    <property type="molecule type" value="mRNA"/>
</dbReference>
<keyword evidence="5 7" id="KW-0732">Signal</keyword>
<proteinExistence type="evidence at transcript level"/>
<dbReference type="PANTHER" id="PTHR48482:SF5">
    <property type="entry name" value="INTERLEUKIN-10"/>
    <property type="match status" value="1"/>
</dbReference>
<evidence type="ECO:0000256" key="2">
    <source>
        <dbReference type="ARBA" id="ARBA00008813"/>
    </source>
</evidence>
<keyword evidence="4 7" id="KW-0964">Secreted</keyword>
<organism evidence="8">
    <name type="scientific">Misgurnus anguillicaudatus</name>
    <name type="common">Oriental weatherloach</name>
    <name type="synonym">Cobitis anguillicaudata</name>
    <dbReference type="NCBI Taxonomy" id="75329"/>
    <lineage>
        <taxon>Eukaryota</taxon>
        <taxon>Metazoa</taxon>
        <taxon>Chordata</taxon>
        <taxon>Craniata</taxon>
        <taxon>Vertebrata</taxon>
        <taxon>Euteleostomi</taxon>
        <taxon>Actinopterygii</taxon>
        <taxon>Neopterygii</taxon>
        <taxon>Teleostei</taxon>
        <taxon>Ostariophysi</taxon>
        <taxon>Cypriniformes</taxon>
        <taxon>Cobitidae</taxon>
        <taxon>Cobitinae</taxon>
        <taxon>Misgurnus</taxon>
    </lineage>
</organism>
<feature type="signal peptide" evidence="7">
    <location>
        <begin position="1"/>
        <end position="22"/>
    </location>
</feature>
<evidence type="ECO:0000256" key="3">
    <source>
        <dbReference type="ARBA" id="ARBA00022514"/>
    </source>
</evidence>
<accession>A0A8K1P8U1</accession>
<evidence type="ECO:0000256" key="4">
    <source>
        <dbReference type="ARBA" id="ARBA00022525"/>
    </source>
</evidence>
<dbReference type="SUPFAM" id="SSF47266">
    <property type="entry name" value="4-helical cytokines"/>
    <property type="match status" value="1"/>
</dbReference>
<evidence type="ECO:0000256" key="5">
    <source>
        <dbReference type="ARBA" id="ARBA00022729"/>
    </source>
</evidence>
<reference evidence="8" key="1">
    <citation type="submission" date="2020-08" db="EMBL/GenBank/DDBJ databases">
        <authorList>
            <person name="Yang G."/>
        </authorList>
    </citation>
    <scope>NUCLEOTIDE SEQUENCE</scope>
    <source>
        <tissue evidence="8">Intestine</tissue>
    </source>
</reference>